<dbReference type="AlphaFoldDB" id="A0A2G8JFV2"/>
<evidence type="ECO:0000256" key="9">
    <source>
        <dbReference type="ARBA" id="ARBA00023136"/>
    </source>
</evidence>
<sequence>MNDAPTVGFEKDVGSRTTIRVIGHSNLKPILSNPNNPVVGSSQENSENVVIAWLYKTNIYKDFAYTAVLNFSQVYRNVNFFTQTPEMMKANNQRFWTETGITRNQAQTWLTTGWHALLLAIDVCSHITVYGMVDDEYCRDNPNSSVPYHYYNNNNNQSGKIKKECEYYMKSERKLHGGHLFVTEKFIFGRWARNYNITFRHPEWSKKNYSRSSIDTPFMKLFRQKHPQNSTSNETDNFWGKKTSLQDSVNSYKAESNGDFMVVWRGR</sequence>
<evidence type="ECO:0000256" key="7">
    <source>
        <dbReference type="ARBA" id="ARBA00022989"/>
    </source>
</evidence>
<protein>
    <submittedName>
        <fullName evidence="11">Putative alpha-2,6-sialyltransferase</fullName>
    </submittedName>
</protein>
<keyword evidence="7" id="KW-1133">Transmembrane helix</keyword>
<evidence type="ECO:0000256" key="8">
    <source>
        <dbReference type="ARBA" id="ARBA00023034"/>
    </source>
</evidence>
<comment type="subcellular location">
    <subcellularLocation>
        <location evidence="1">Golgi apparatus membrane</location>
        <topology evidence="1">Single-pass type II membrane protein</topology>
    </subcellularLocation>
</comment>
<keyword evidence="4 11" id="KW-0808">Transferase</keyword>
<dbReference type="InterPro" id="IPR001675">
    <property type="entry name" value="Glyco_trans_29"/>
</dbReference>
<dbReference type="STRING" id="307972.A0A2G8JFV2"/>
<keyword evidence="10" id="KW-0325">Glycoprotein</keyword>
<gene>
    <name evidence="11" type="ORF">BSL78_28542</name>
</gene>
<comment type="similarity">
    <text evidence="2">Belongs to the glycosyltransferase 29 family.</text>
</comment>
<keyword evidence="5" id="KW-0812">Transmembrane</keyword>
<keyword evidence="12" id="KW-1185">Reference proteome</keyword>
<dbReference type="OrthoDB" id="10264956at2759"/>
<evidence type="ECO:0000256" key="5">
    <source>
        <dbReference type="ARBA" id="ARBA00022692"/>
    </source>
</evidence>
<evidence type="ECO:0000313" key="12">
    <source>
        <dbReference type="Proteomes" id="UP000230750"/>
    </source>
</evidence>
<dbReference type="EMBL" id="MRZV01002118">
    <property type="protein sequence ID" value="PIK34631.1"/>
    <property type="molecule type" value="Genomic_DNA"/>
</dbReference>
<dbReference type="PANTHER" id="PTHR23136:SF12">
    <property type="entry name" value="ALPHA-2,6-SIALYLTRANSFERASE"/>
    <property type="match status" value="1"/>
</dbReference>
<keyword evidence="8" id="KW-0333">Golgi apparatus</keyword>
<evidence type="ECO:0000256" key="1">
    <source>
        <dbReference type="ARBA" id="ARBA00004323"/>
    </source>
</evidence>
<name>A0A2G8JFV2_STIJA</name>
<keyword evidence="3 11" id="KW-0328">Glycosyltransferase</keyword>
<dbReference type="PANTHER" id="PTHR23136">
    <property type="entry name" value="TAX1-BINDING PROTEIN 3-RELATED"/>
    <property type="match status" value="1"/>
</dbReference>
<proteinExistence type="inferred from homology"/>
<dbReference type="GO" id="GO:0000139">
    <property type="term" value="C:Golgi membrane"/>
    <property type="evidence" value="ECO:0007669"/>
    <property type="project" value="UniProtKB-SubCell"/>
</dbReference>
<dbReference type="Gene3D" id="3.90.1480.20">
    <property type="entry name" value="Glycosyl transferase family 29"/>
    <property type="match status" value="1"/>
</dbReference>
<evidence type="ECO:0000256" key="3">
    <source>
        <dbReference type="ARBA" id="ARBA00022676"/>
    </source>
</evidence>
<evidence type="ECO:0000256" key="2">
    <source>
        <dbReference type="ARBA" id="ARBA00006003"/>
    </source>
</evidence>
<reference evidence="11 12" key="1">
    <citation type="journal article" date="2017" name="PLoS Biol.">
        <title>The sea cucumber genome provides insights into morphological evolution and visceral regeneration.</title>
        <authorList>
            <person name="Zhang X."/>
            <person name="Sun L."/>
            <person name="Yuan J."/>
            <person name="Sun Y."/>
            <person name="Gao Y."/>
            <person name="Zhang L."/>
            <person name="Li S."/>
            <person name="Dai H."/>
            <person name="Hamel J.F."/>
            <person name="Liu C."/>
            <person name="Yu Y."/>
            <person name="Liu S."/>
            <person name="Lin W."/>
            <person name="Guo K."/>
            <person name="Jin S."/>
            <person name="Xu P."/>
            <person name="Storey K.B."/>
            <person name="Huan P."/>
            <person name="Zhang T."/>
            <person name="Zhou Y."/>
            <person name="Zhang J."/>
            <person name="Lin C."/>
            <person name="Li X."/>
            <person name="Xing L."/>
            <person name="Huo D."/>
            <person name="Sun M."/>
            <person name="Wang L."/>
            <person name="Mercier A."/>
            <person name="Li F."/>
            <person name="Yang H."/>
            <person name="Xiang J."/>
        </authorList>
    </citation>
    <scope>NUCLEOTIDE SEQUENCE [LARGE SCALE GENOMIC DNA]</scope>
    <source>
        <strain evidence="11">Shaxun</strain>
        <tissue evidence="11">Muscle</tissue>
    </source>
</reference>
<evidence type="ECO:0000256" key="4">
    <source>
        <dbReference type="ARBA" id="ARBA00022679"/>
    </source>
</evidence>
<evidence type="ECO:0000256" key="10">
    <source>
        <dbReference type="ARBA" id="ARBA00023180"/>
    </source>
</evidence>
<evidence type="ECO:0000313" key="11">
    <source>
        <dbReference type="EMBL" id="PIK34631.1"/>
    </source>
</evidence>
<organism evidence="11 12">
    <name type="scientific">Stichopus japonicus</name>
    <name type="common">Sea cucumber</name>
    <dbReference type="NCBI Taxonomy" id="307972"/>
    <lineage>
        <taxon>Eukaryota</taxon>
        <taxon>Metazoa</taxon>
        <taxon>Echinodermata</taxon>
        <taxon>Eleutherozoa</taxon>
        <taxon>Echinozoa</taxon>
        <taxon>Holothuroidea</taxon>
        <taxon>Aspidochirotacea</taxon>
        <taxon>Aspidochirotida</taxon>
        <taxon>Stichopodidae</taxon>
        <taxon>Apostichopus</taxon>
    </lineage>
</organism>
<comment type="caution">
    <text evidence="11">The sequence shown here is derived from an EMBL/GenBank/DDBJ whole genome shotgun (WGS) entry which is preliminary data.</text>
</comment>
<keyword evidence="9" id="KW-0472">Membrane</keyword>
<dbReference type="Pfam" id="PF00777">
    <property type="entry name" value="Glyco_transf_29"/>
    <property type="match status" value="1"/>
</dbReference>
<evidence type="ECO:0000256" key="6">
    <source>
        <dbReference type="ARBA" id="ARBA00022968"/>
    </source>
</evidence>
<dbReference type="InterPro" id="IPR038578">
    <property type="entry name" value="GT29-like_sf"/>
</dbReference>
<keyword evidence="6" id="KW-0735">Signal-anchor</keyword>
<dbReference type="GO" id="GO:0008373">
    <property type="term" value="F:sialyltransferase activity"/>
    <property type="evidence" value="ECO:0007669"/>
    <property type="project" value="InterPro"/>
</dbReference>
<dbReference type="Proteomes" id="UP000230750">
    <property type="component" value="Unassembled WGS sequence"/>
</dbReference>
<accession>A0A2G8JFV2</accession>